<dbReference type="Proteomes" id="UP000185608">
    <property type="component" value="Chromosome"/>
</dbReference>
<dbReference type="InterPro" id="IPR032359">
    <property type="entry name" value="KwaB-like"/>
</dbReference>
<dbReference type="RefSeq" id="WP_070365557.1">
    <property type="nucleotide sequence ID" value="NZ_CP016070.1"/>
</dbReference>
<sequence length="319" mass="36916">MSTEEHVDRLERALDFLREGRRSSQYLLSKKEDEHFEYGVAPLSAPILNTAEYIFEQSLEEMVTGVTEGDKKIKQFSIVHTTRNITPVQYLPVGDLPDTARFDYLLSDPSLEERSYEDWPNPDLQMIRVKEPGGTPLLGIQEFTNHQVVGSSKPILFSPGDEQYDVFEDSLLTIPSRVNVVYFDGYIYVYTPKAFERMYDIRGQYEEQTDNVIDTLESRDIKLADDSIADTFKNDIRCLRRINEIKRHDIHEDLEPEAIVETVEEYDVPVIAEEQNGSLVLDIENGSQRWKLLDLLSDSYLRSEMTENQYNAPNKDKLN</sequence>
<accession>A0A1D8S6D5</accession>
<evidence type="ECO:0000313" key="1">
    <source>
        <dbReference type="EMBL" id="AOW80898.1"/>
    </source>
</evidence>
<protein>
    <recommendedName>
        <fullName evidence="3">DUF4868 domain-containing protein</fullName>
    </recommendedName>
</protein>
<gene>
    <name evidence="1" type="ORF">HTSR_1728</name>
</gene>
<dbReference type="AlphaFoldDB" id="A0A1D8S6D5"/>
<organism evidence="1 2">
    <name type="scientific">Halodesulfurarchaeum formicicum</name>
    <dbReference type="NCBI Taxonomy" id="1873524"/>
    <lineage>
        <taxon>Archaea</taxon>
        <taxon>Methanobacteriati</taxon>
        <taxon>Methanobacteriota</taxon>
        <taxon>Stenosarchaea group</taxon>
        <taxon>Halobacteria</taxon>
        <taxon>Halobacteriales</taxon>
        <taxon>Halobacteriaceae</taxon>
        <taxon>Halodesulfurarchaeum</taxon>
    </lineage>
</organism>
<name>A0A1D8S6D5_9EURY</name>
<proteinExistence type="predicted"/>
<reference evidence="1 2" key="1">
    <citation type="submission" date="2016-06" db="EMBL/GenBank/DDBJ databases">
        <title>Discovery of anaerobic lithoheterotrophic haloarchaeon capable of sulfur respiration by hydrogen and formate.</title>
        <authorList>
            <person name="Sorokin D.Y."/>
            <person name="Kublanov I.V."/>
            <person name="Roman P."/>
            <person name="Sinninghe Damste J.S."/>
            <person name="Golyshin P.N."/>
            <person name="Rojo D."/>
            <person name="Ciordia S."/>
            <person name="Mena Md.C."/>
            <person name="Ferrer M."/>
            <person name="Smedile F."/>
            <person name="Messina E."/>
            <person name="La Cono V."/>
            <person name="Yakimov M.M."/>
        </authorList>
    </citation>
    <scope>NUCLEOTIDE SEQUENCE [LARGE SCALE GENOMIC DNA]</scope>
    <source>
        <strain evidence="1 2">HTSR1</strain>
    </source>
</reference>
<dbReference type="GeneID" id="29829716"/>
<dbReference type="EMBL" id="CP016070">
    <property type="protein sequence ID" value="AOW80898.1"/>
    <property type="molecule type" value="Genomic_DNA"/>
</dbReference>
<evidence type="ECO:0008006" key="3">
    <source>
        <dbReference type="Google" id="ProtNLM"/>
    </source>
</evidence>
<dbReference type="Pfam" id="PF16162">
    <property type="entry name" value="KwaB"/>
    <property type="match status" value="1"/>
</dbReference>
<dbReference type="KEGG" id="halh:HTSR_1728"/>
<evidence type="ECO:0000313" key="2">
    <source>
        <dbReference type="Proteomes" id="UP000185608"/>
    </source>
</evidence>